<gene>
    <name evidence="2" type="ORF">A3E36_03910</name>
</gene>
<keyword evidence="1" id="KW-0472">Membrane</keyword>
<organism evidence="2 3">
    <name type="scientific">Candidatus Andersenbacteria bacterium RIFCSPHIGHO2_12_FULL_45_11b</name>
    <dbReference type="NCBI Taxonomy" id="1797282"/>
    <lineage>
        <taxon>Bacteria</taxon>
        <taxon>Candidatus Anderseniibacteriota</taxon>
    </lineage>
</organism>
<protein>
    <submittedName>
        <fullName evidence="2">Uncharacterized protein</fullName>
    </submittedName>
</protein>
<keyword evidence="1" id="KW-0812">Transmembrane</keyword>
<comment type="caution">
    <text evidence="2">The sequence shown here is derived from an EMBL/GenBank/DDBJ whole genome shotgun (WGS) entry which is preliminary data.</text>
</comment>
<dbReference type="AlphaFoldDB" id="A0A1G1X9N7"/>
<sequence length="65" mass="6820">MIPQNSPREIFWLMALIAGFSVALLVLPDAPKEPAAPSAAVVLPVAEKGATVEKITVPAHTIFAL</sequence>
<name>A0A1G1X9N7_9BACT</name>
<evidence type="ECO:0000256" key="1">
    <source>
        <dbReference type="SAM" id="Phobius"/>
    </source>
</evidence>
<evidence type="ECO:0000313" key="3">
    <source>
        <dbReference type="Proteomes" id="UP000177941"/>
    </source>
</evidence>
<reference evidence="2 3" key="1">
    <citation type="journal article" date="2016" name="Nat. Commun.">
        <title>Thousands of microbial genomes shed light on interconnected biogeochemical processes in an aquifer system.</title>
        <authorList>
            <person name="Anantharaman K."/>
            <person name="Brown C.T."/>
            <person name="Hug L.A."/>
            <person name="Sharon I."/>
            <person name="Castelle C.J."/>
            <person name="Probst A.J."/>
            <person name="Thomas B.C."/>
            <person name="Singh A."/>
            <person name="Wilkins M.J."/>
            <person name="Karaoz U."/>
            <person name="Brodie E.L."/>
            <person name="Williams K.H."/>
            <person name="Hubbard S.S."/>
            <person name="Banfield J.F."/>
        </authorList>
    </citation>
    <scope>NUCLEOTIDE SEQUENCE [LARGE SCALE GENOMIC DNA]</scope>
</reference>
<evidence type="ECO:0000313" key="2">
    <source>
        <dbReference type="EMBL" id="OGY36692.1"/>
    </source>
</evidence>
<dbReference type="EMBL" id="MHHS01000030">
    <property type="protein sequence ID" value="OGY36692.1"/>
    <property type="molecule type" value="Genomic_DNA"/>
</dbReference>
<keyword evidence="1" id="KW-1133">Transmembrane helix</keyword>
<proteinExistence type="predicted"/>
<feature type="transmembrane region" description="Helical" evidence="1">
    <location>
        <begin position="10"/>
        <end position="27"/>
    </location>
</feature>
<accession>A0A1G1X9N7</accession>
<dbReference type="Proteomes" id="UP000177941">
    <property type="component" value="Unassembled WGS sequence"/>
</dbReference>